<accession>A0A7X5V7B2</accession>
<feature type="transmembrane region" description="Helical" evidence="1">
    <location>
        <begin position="582"/>
        <end position="604"/>
    </location>
</feature>
<keyword evidence="4" id="KW-1185">Reference proteome</keyword>
<feature type="chain" id="PRO_5031105569" evidence="2">
    <location>
        <begin position="25"/>
        <end position="682"/>
    </location>
</feature>
<keyword evidence="2" id="KW-0732">Signal</keyword>
<evidence type="ECO:0000256" key="2">
    <source>
        <dbReference type="SAM" id="SignalP"/>
    </source>
</evidence>
<evidence type="ECO:0000256" key="1">
    <source>
        <dbReference type="SAM" id="Phobius"/>
    </source>
</evidence>
<feature type="transmembrane region" description="Helical" evidence="1">
    <location>
        <begin position="378"/>
        <end position="396"/>
    </location>
</feature>
<dbReference type="RefSeq" id="WP_238350314.1">
    <property type="nucleotide sequence ID" value="NZ_JAASRO010000001.1"/>
</dbReference>
<protein>
    <submittedName>
        <fullName evidence="3">Uncharacterized protein</fullName>
    </submittedName>
</protein>
<dbReference type="EMBL" id="JAASRO010000001">
    <property type="protein sequence ID" value="NIK55932.1"/>
    <property type="molecule type" value="Genomic_DNA"/>
</dbReference>
<reference evidence="3 4" key="1">
    <citation type="submission" date="2020-03" db="EMBL/GenBank/DDBJ databases">
        <title>Sequencing the genomes of 1000 actinobacteria strains.</title>
        <authorList>
            <person name="Klenk H.-P."/>
        </authorList>
    </citation>
    <scope>NUCLEOTIDE SEQUENCE [LARGE SCALE GENOMIC DNA]</scope>
    <source>
        <strain evidence="3 4">DSM 45490</strain>
    </source>
</reference>
<sequence length="682" mass="71320">MAAVVAATAAAVIGVIAQPTSASAAPANPSSLLAKVVVIGVPGLTWYDVKSSPELTALVDQSHVGSISVKTAGPHTCPVDGWLTVSAGTRAWGSASDQPCRELPAVTNGKVADWQTYVDRQAEHHTGAPIGRLGQTGYPICGFGPGAAIALAKSDGSVANWQPEFDRARLASPDCGDAVVDAGALPPREGRAEARQNVARLVAEARAAGGWVLLVGIGQELANAHQQPLVAMQLPPDNGPRWLTSDSTRRPGLIQLTDVTATILKGRTPAAVDPAGSATTGPLDGTEIHFTGDRHTDAAAVIEDRLDTNERFEQPRPVLFAVALTIVAAEVLALLWFVLRRSPASRRTAVFALLVQGGFFVGVFLSTATMWWRWPSPGFSLYCVVLGISVVSAAVAQVVLKRYAFLGLALAAYLILLVDGVLGTPLQVGSMFADGPVIGGRFYGFGNSTFATLAVGALVTAGWVAQKLIDKSRVQAAVAVLVIGGAAIVVDGRPGWGTDFGGIIALTPAVLLMAWLTWRGSISLRALIGVGAAGVLVVSAVAFLDYLRPPEQRSHFGTFVARLLDGDVADVFIRKLQMAVQFFAGPSGWAMLVAVVFCMLATVLPQRVPSESYRAFYSSFPMIRPTLIALSTCGLVGMLLNDAGVALPAIMVGFAVPILVAHLIASHRPATVSPEPHLVQES</sequence>
<organism evidence="3 4">
    <name type="scientific">Kribbella shirazensis</name>
    <dbReference type="NCBI Taxonomy" id="1105143"/>
    <lineage>
        <taxon>Bacteria</taxon>
        <taxon>Bacillati</taxon>
        <taxon>Actinomycetota</taxon>
        <taxon>Actinomycetes</taxon>
        <taxon>Propionibacteriales</taxon>
        <taxon>Kribbellaceae</taxon>
        <taxon>Kribbella</taxon>
    </lineage>
</organism>
<feature type="signal peptide" evidence="2">
    <location>
        <begin position="1"/>
        <end position="24"/>
    </location>
</feature>
<evidence type="ECO:0000313" key="3">
    <source>
        <dbReference type="EMBL" id="NIK55932.1"/>
    </source>
</evidence>
<feature type="transmembrane region" description="Helical" evidence="1">
    <location>
        <begin position="318"/>
        <end position="339"/>
    </location>
</feature>
<proteinExistence type="predicted"/>
<feature type="transmembrane region" description="Helical" evidence="1">
    <location>
        <begin position="500"/>
        <end position="518"/>
    </location>
</feature>
<keyword evidence="1" id="KW-1133">Transmembrane helix</keyword>
<feature type="transmembrane region" description="Helical" evidence="1">
    <location>
        <begin position="351"/>
        <end position="372"/>
    </location>
</feature>
<feature type="transmembrane region" description="Helical" evidence="1">
    <location>
        <begin position="645"/>
        <end position="665"/>
    </location>
</feature>
<feature type="transmembrane region" description="Helical" evidence="1">
    <location>
        <begin position="476"/>
        <end position="494"/>
    </location>
</feature>
<evidence type="ECO:0000313" key="4">
    <source>
        <dbReference type="Proteomes" id="UP000555407"/>
    </source>
</evidence>
<keyword evidence="1" id="KW-0472">Membrane</keyword>
<name>A0A7X5V7B2_9ACTN</name>
<feature type="transmembrane region" description="Helical" evidence="1">
    <location>
        <begin position="525"/>
        <end position="544"/>
    </location>
</feature>
<comment type="caution">
    <text evidence="3">The sequence shown here is derived from an EMBL/GenBank/DDBJ whole genome shotgun (WGS) entry which is preliminary data.</text>
</comment>
<dbReference type="AlphaFoldDB" id="A0A7X5V7B2"/>
<feature type="transmembrane region" description="Helical" evidence="1">
    <location>
        <begin position="442"/>
        <end position="464"/>
    </location>
</feature>
<keyword evidence="1" id="KW-0812">Transmembrane</keyword>
<gene>
    <name evidence="3" type="ORF">BJY22_001649</name>
</gene>
<feature type="transmembrane region" description="Helical" evidence="1">
    <location>
        <begin position="403"/>
        <end position="422"/>
    </location>
</feature>
<feature type="transmembrane region" description="Helical" evidence="1">
    <location>
        <begin position="616"/>
        <end position="639"/>
    </location>
</feature>
<dbReference type="Proteomes" id="UP000555407">
    <property type="component" value="Unassembled WGS sequence"/>
</dbReference>